<organism evidence="1 2">
    <name type="scientific">Isachenkonia alkalipeptolytica</name>
    <dbReference type="NCBI Taxonomy" id="2565777"/>
    <lineage>
        <taxon>Bacteria</taxon>
        <taxon>Bacillati</taxon>
        <taxon>Bacillota</taxon>
        <taxon>Clostridia</taxon>
        <taxon>Eubacteriales</taxon>
        <taxon>Clostridiaceae</taxon>
        <taxon>Isachenkonia</taxon>
    </lineage>
</organism>
<name>A0AA43XKD9_9CLOT</name>
<accession>A0AA43XKD9</accession>
<dbReference type="AlphaFoldDB" id="A0AA43XKD9"/>
<proteinExistence type="predicted"/>
<gene>
    <name evidence="1" type="ORF">ISALK_05355</name>
</gene>
<evidence type="ECO:0000313" key="2">
    <source>
        <dbReference type="Proteomes" id="UP000449710"/>
    </source>
</evidence>
<dbReference type="Proteomes" id="UP000449710">
    <property type="component" value="Unassembled WGS sequence"/>
</dbReference>
<evidence type="ECO:0000313" key="1">
    <source>
        <dbReference type="EMBL" id="NBG87921.1"/>
    </source>
</evidence>
<dbReference type="EMBL" id="SUMG01000004">
    <property type="protein sequence ID" value="NBG87921.1"/>
    <property type="molecule type" value="Genomic_DNA"/>
</dbReference>
<comment type="caution">
    <text evidence="1">The sequence shown here is derived from an EMBL/GenBank/DDBJ whole genome shotgun (WGS) entry which is preliminary data.</text>
</comment>
<dbReference type="RefSeq" id="WP_160719906.1">
    <property type="nucleotide sequence ID" value="NZ_SUMG01000004.1"/>
</dbReference>
<sequence length="224" mass="26644">MIPKIQSPMAHRLKELDFLSEEAIPKQVEKKSRLFSKGEVKVFKGKHIEKFSTLKLKGLNIYGYEYGICYPRNRCYPIFIYQCIYVPKRAVVTVNYAYHDLEGTGNIPGIEELLALDEKLAEERLYKIVKPQHFLVDELIENTYNGMVNTEYVEAGFEDIIVLFKQWYQGLMKNYNCLPEESEEFCLWKSHFKDKFYTKDYGYVVTKRYLGKNWTDKVFKEYLR</sequence>
<reference evidence="1 2" key="1">
    <citation type="submission" date="2019-04" db="EMBL/GenBank/DDBJ databases">
        <title>Isachenkonia alkalipeptolytica gen. nov. sp. nov. a new anaerobic, alkiliphilic organothrophic bacterium capable to reduce synthesized ferrihydrite isolated from a soda lake.</title>
        <authorList>
            <person name="Toshchakov S.V."/>
            <person name="Zavarzina D.G."/>
            <person name="Zhilina T.N."/>
            <person name="Kostrikina N.A."/>
            <person name="Kublanov I.V."/>
        </authorList>
    </citation>
    <scope>NUCLEOTIDE SEQUENCE [LARGE SCALE GENOMIC DNA]</scope>
    <source>
        <strain evidence="1 2">Z-1701</strain>
    </source>
</reference>
<protein>
    <submittedName>
        <fullName evidence="1">Uncharacterized protein</fullName>
    </submittedName>
</protein>
<keyword evidence="2" id="KW-1185">Reference proteome</keyword>